<dbReference type="InterPro" id="IPR016161">
    <property type="entry name" value="Ald_DH/histidinol_DH"/>
</dbReference>
<evidence type="ECO:0000313" key="5">
    <source>
        <dbReference type="Proteomes" id="UP000824469"/>
    </source>
</evidence>
<dbReference type="InterPro" id="IPR016162">
    <property type="entry name" value="Ald_DH_N"/>
</dbReference>
<sequence length="76" mass="8420">MAASFERSEYEFLKELGLQPHNLGCNGKGVWKGNGNRITSVNPANNQPIATVAEASVEDYEDSMRASEEACKIWMQ</sequence>
<dbReference type="InterPro" id="IPR044638">
    <property type="entry name" value="ALDH7A1-like"/>
</dbReference>
<dbReference type="PANTHER" id="PTHR43521:SF1">
    <property type="entry name" value="ALPHA-AMINOADIPIC SEMIALDEHYDE DEHYDROGENASE"/>
    <property type="match status" value="1"/>
</dbReference>
<accession>A0AA38GH68</accession>
<comment type="similarity">
    <text evidence="1">Belongs to the aldehyde dehydrogenase family.</text>
</comment>
<reference evidence="4 5" key="1">
    <citation type="journal article" date="2021" name="Nat. Plants">
        <title>The Taxus genome provides insights into paclitaxel biosynthesis.</title>
        <authorList>
            <person name="Xiong X."/>
            <person name="Gou J."/>
            <person name="Liao Q."/>
            <person name="Li Y."/>
            <person name="Zhou Q."/>
            <person name="Bi G."/>
            <person name="Li C."/>
            <person name="Du R."/>
            <person name="Wang X."/>
            <person name="Sun T."/>
            <person name="Guo L."/>
            <person name="Liang H."/>
            <person name="Lu P."/>
            <person name="Wu Y."/>
            <person name="Zhang Z."/>
            <person name="Ro D.K."/>
            <person name="Shang Y."/>
            <person name="Huang S."/>
            <person name="Yan J."/>
        </authorList>
    </citation>
    <scope>NUCLEOTIDE SEQUENCE [LARGE SCALE GENOMIC DNA]</scope>
    <source>
        <strain evidence="4">Ta-2019</strain>
    </source>
</reference>
<comment type="caution">
    <text evidence="4">The sequence shown here is derived from an EMBL/GenBank/DDBJ whole genome shotgun (WGS) entry which is preliminary data.</text>
</comment>
<gene>
    <name evidence="4" type="ORF">KI387_016328</name>
</gene>
<dbReference type="PANTHER" id="PTHR43521">
    <property type="entry name" value="ALPHA-AMINOADIPIC SEMIALDEHYDE DEHYDROGENASE"/>
    <property type="match status" value="1"/>
</dbReference>
<keyword evidence="3" id="KW-0520">NAD</keyword>
<keyword evidence="2" id="KW-0560">Oxidoreductase</keyword>
<dbReference type="Proteomes" id="UP000824469">
    <property type="component" value="Unassembled WGS sequence"/>
</dbReference>
<evidence type="ECO:0000256" key="3">
    <source>
        <dbReference type="ARBA" id="ARBA00023027"/>
    </source>
</evidence>
<feature type="non-terminal residue" evidence="4">
    <location>
        <position position="1"/>
    </location>
</feature>
<organism evidence="4 5">
    <name type="scientific">Taxus chinensis</name>
    <name type="common">Chinese yew</name>
    <name type="synonym">Taxus wallichiana var. chinensis</name>
    <dbReference type="NCBI Taxonomy" id="29808"/>
    <lineage>
        <taxon>Eukaryota</taxon>
        <taxon>Viridiplantae</taxon>
        <taxon>Streptophyta</taxon>
        <taxon>Embryophyta</taxon>
        <taxon>Tracheophyta</taxon>
        <taxon>Spermatophyta</taxon>
        <taxon>Pinopsida</taxon>
        <taxon>Pinidae</taxon>
        <taxon>Conifers II</taxon>
        <taxon>Cupressales</taxon>
        <taxon>Taxaceae</taxon>
        <taxon>Taxus</taxon>
    </lineage>
</organism>
<protein>
    <recommendedName>
        <fullName evidence="6">Aldehyde dehydrogenase domain-containing protein</fullName>
    </recommendedName>
</protein>
<evidence type="ECO:0000313" key="4">
    <source>
        <dbReference type="EMBL" id="KAH9321689.1"/>
    </source>
</evidence>
<name>A0AA38GH68_TAXCH</name>
<evidence type="ECO:0008006" key="6">
    <source>
        <dbReference type="Google" id="ProtNLM"/>
    </source>
</evidence>
<keyword evidence="5" id="KW-1185">Reference proteome</keyword>
<dbReference type="Gene3D" id="3.40.605.10">
    <property type="entry name" value="Aldehyde Dehydrogenase, Chain A, domain 1"/>
    <property type="match status" value="1"/>
</dbReference>
<evidence type="ECO:0000256" key="1">
    <source>
        <dbReference type="ARBA" id="ARBA00009986"/>
    </source>
</evidence>
<dbReference type="AlphaFoldDB" id="A0AA38GH68"/>
<dbReference type="SUPFAM" id="SSF53720">
    <property type="entry name" value="ALDH-like"/>
    <property type="match status" value="1"/>
</dbReference>
<dbReference type="GO" id="GO:0004029">
    <property type="term" value="F:aldehyde dehydrogenase (NAD+) activity"/>
    <property type="evidence" value="ECO:0007669"/>
    <property type="project" value="InterPro"/>
</dbReference>
<evidence type="ECO:0000256" key="2">
    <source>
        <dbReference type="ARBA" id="ARBA00023002"/>
    </source>
</evidence>
<proteinExistence type="inferred from homology"/>
<dbReference type="EMBL" id="JAHRHJ020000003">
    <property type="protein sequence ID" value="KAH9321689.1"/>
    <property type="molecule type" value="Genomic_DNA"/>
</dbReference>